<evidence type="ECO:0000313" key="3">
    <source>
        <dbReference type="EMBL" id="KOT36598.1"/>
    </source>
</evidence>
<feature type="compositionally biased region" description="Low complexity" evidence="1">
    <location>
        <begin position="136"/>
        <end position="151"/>
    </location>
</feature>
<proteinExistence type="predicted"/>
<organism evidence="3 4">
    <name type="scientific">Streptomyces caelestis</name>
    <dbReference type="NCBI Taxonomy" id="36816"/>
    <lineage>
        <taxon>Bacteria</taxon>
        <taxon>Bacillati</taxon>
        <taxon>Actinomycetota</taxon>
        <taxon>Actinomycetes</taxon>
        <taxon>Kitasatosporales</taxon>
        <taxon>Streptomycetaceae</taxon>
        <taxon>Streptomyces</taxon>
    </lineage>
</organism>
<reference evidence="3 4" key="1">
    <citation type="submission" date="2015-07" db="EMBL/GenBank/DDBJ databases">
        <authorList>
            <person name="Noorani M."/>
        </authorList>
    </citation>
    <scope>NUCLEOTIDE SEQUENCE [LARGE SCALE GENOMIC DNA]</scope>
    <source>
        <strain evidence="3 4">NRRL B-24567</strain>
    </source>
</reference>
<accession>A0A0M9X7K0</accession>
<dbReference type="EMBL" id="LGCN01000205">
    <property type="protein sequence ID" value="KOT36598.1"/>
    <property type="molecule type" value="Genomic_DNA"/>
</dbReference>
<keyword evidence="2" id="KW-0812">Transmembrane</keyword>
<feature type="compositionally biased region" description="Low complexity" evidence="1">
    <location>
        <begin position="35"/>
        <end position="80"/>
    </location>
</feature>
<sequence length="335" mass="34416">MSGGQRYWNEDTQRWEDGGDAAAPVTPPPPPRPEFLPSAPGVPASAAPAPDDVPAGRVPAPAAGHGAWPGPELPHGAARPPAEPAPPAGRGPGRRLLWGVLGGAAAAGAAVALLLPPLVDGDGTDGGPGSRDDHAATSGPAPAGGATPGPSDVGTAAVEPTDDVTDSPSPRASGLPADYELHTDAEGFTIGRPLGWTREAVASRHGMDVVNYRSADGLHRLQVYEVAESSPEESFDLFLSDSTPKADGFEKVALERVEEAGVLGLRLEYRADSLRGEPEAGGWHVQDVRFRAPGDGKVYAIAAYGPPTDGIDPERHLALTALAHFCPPDTTCRQG</sequence>
<feature type="transmembrane region" description="Helical" evidence="2">
    <location>
        <begin position="96"/>
        <end position="115"/>
    </location>
</feature>
<dbReference type="RefSeq" id="WP_030829754.1">
    <property type="nucleotide sequence ID" value="NZ_LGCN01000205.1"/>
</dbReference>
<feature type="region of interest" description="Disordered" evidence="1">
    <location>
        <begin position="122"/>
        <end position="179"/>
    </location>
</feature>
<dbReference type="PATRIC" id="fig|36816.3.peg.4865"/>
<dbReference type="OrthoDB" id="4335221at2"/>
<keyword evidence="2" id="KW-1133">Transmembrane helix</keyword>
<keyword evidence="4" id="KW-1185">Reference proteome</keyword>
<gene>
    <name evidence="3" type="ORF">ADK41_22500</name>
</gene>
<keyword evidence="2" id="KW-0472">Membrane</keyword>
<comment type="caution">
    <text evidence="3">The sequence shown here is derived from an EMBL/GenBank/DDBJ whole genome shotgun (WGS) entry which is preliminary data.</text>
</comment>
<feature type="compositionally biased region" description="Pro residues" evidence="1">
    <location>
        <begin position="25"/>
        <end position="34"/>
    </location>
</feature>
<evidence type="ECO:0000256" key="1">
    <source>
        <dbReference type="SAM" id="MobiDB-lite"/>
    </source>
</evidence>
<dbReference type="AlphaFoldDB" id="A0A0M9X7K0"/>
<feature type="region of interest" description="Disordered" evidence="1">
    <location>
        <begin position="1"/>
        <end position="96"/>
    </location>
</feature>
<feature type="compositionally biased region" description="Basic and acidic residues" evidence="1">
    <location>
        <begin position="8"/>
        <end position="17"/>
    </location>
</feature>
<evidence type="ECO:0000256" key="2">
    <source>
        <dbReference type="SAM" id="Phobius"/>
    </source>
</evidence>
<evidence type="ECO:0008006" key="5">
    <source>
        <dbReference type="Google" id="ProtNLM"/>
    </source>
</evidence>
<name>A0A0M9X7K0_9ACTN</name>
<dbReference type="Proteomes" id="UP000037773">
    <property type="component" value="Unassembled WGS sequence"/>
</dbReference>
<protein>
    <recommendedName>
        <fullName evidence="5">Serine/arginine repetitive matrix protein 2</fullName>
    </recommendedName>
</protein>
<evidence type="ECO:0000313" key="4">
    <source>
        <dbReference type="Proteomes" id="UP000037773"/>
    </source>
</evidence>